<evidence type="ECO:0000313" key="1">
    <source>
        <dbReference type="EMBL" id="AMO67307.1"/>
    </source>
</evidence>
<dbReference type="KEGG" id="zal:AZF00_02875"/>
<protein>
    <submittedName>
        <fullName evidence="1">Phenylacetic acid degradation protein</fullName>
    </submittedName>
</protein>
<accession>A0A127M263</accession>
<dbReference type="AlphaFoldDB" id="A0A127M263"/>
<dbReference type="EMBL" id="CP014544">
    <property type="protein sequence ID" value="AMO67307.1"/>
    <property type="molecule type" value="Genomic_DNA"/>
</dbReference>
<reference evidence="1 2" key="1">
    <citation type="submission" date="2015-12" db="EMBL/GenBank/DDBJ databases">
        <authorList>
            <person name="Shamseldin A."/>
            <person name="Moawad H."/>
            <person name="Abd El-Rahim W.M."/>
            <person name="Sadowsky M.J."/>
        </authorList>
    </citation>
    <scope>NUCLEOTIDE SEQUENCE [LARGE SCALE GENOMIC DNA]</scope>
    <source>
        <strain evidence="1 2">SM2</strain>
    </source>
</reference>
<dbReference type="InterPro" id="IPR009078">
    <property type="entry name" value="Ferritin-like_SF"/>
</dbReference>
<organism evidence="1 2">
    <name type="scientific">Zhongshania aliphaticivorans</name>
    <dbReference type="NCBI Taxonomy" id="1470434"/>
    <lineage>
        <taxon>Bacteria</taxon>
        <taxon>Pseudomonadati</taxon>
        <taxon>Pseudomonadota</taxon>
        <taxon>Gammaproteobacteria</taxon>
        <taxon>Cellvibrionales</taxon>
        <taxon>Spongiibacteraceae</taxon>
        <taxon>Zhongshania</taxon>
    </lineage>
</organism>
<dbReference type="InterPro" id="IPR012347">
    <property type="entry name" value="Ferritin-like"/>
</dbReference>
<dbReference type="PIRSF" id="PIRSF037834">
    <property type="entry name" value="PA_CoA_Oase3"/>
    <property type="match status" value="1"/>
</dbReference>
<dbReference type="NCBIfam" id="TIGR02158">
    <property type="entry name" value="PA_CoA_Oxy3"/>
    <property type="match status" value="1"/>
</dbReference>
<dbReference type="PANTHER" id="PTHR30458">
    <property type="entry name" value="PHENYLACETIC ACID DEGRADATION PROTEIN PAA"/>
    <property type="match status" value="1"/>
</dbReference>
<dbReference type="SUPFAM" id="SSF47240">
    <property type="entry name" value="Ferritin-like"/>
    <property type="match status" value="1"/>
</dbReference>
<gene>
    <name evidence="1" type="ORF">AZF00_02875</name>
</gene>
<dbReference type="GO" id="GO:0010124">
    <property type="term" value="P:phenylacetate catabolic process"/>
    <property type="evidence" value="ECO:0007669"/>
    <property type="project" value="InterPro"/>
</dbReference>
<sequence>MKERDIDQAISVYALRLGDDALVLGHRLSEWCSNGPFLEEDLALTNVALDYVGRARNFLNYAAQLRGNGSTEDSLAYQRDCRDFTNLLMHELPRGDFAFTLARQYLLDEYEALFLAELLNSKDSDLAGIAAKSAKETSYHLRRSREWMLRLGDGTDESRRRLQAALDELTGYTTELFEMDDLERDLCEIGVAVDRSTLFDRWFSSVSTTFAEANVTLPPASWAVKGGRIGFHTEHLGHLLAELQYVQRAYPGCRW</sequence>
<dbReference type="InterPro" id="IPR007814">
    <property type="entry name" value="PaaA_PaaC"/>
</dbReference>
<dbReference type="Pfam" id="PF05138">
    <property type="entry name" value="PaaA_PaaC"/>
    <property type="match status" value="1"/>
</dbReference>
<dbReference type="FunFam" id="1.20.1260.10:FF:000012">
    <property type="entry name" value="1,2-phenylacetyl-CoA epoxidase, subunit C"/>
    <property type="match status" value="1"/>
</dbReference>
<dbReference type="Proteomes" id="UP000074119">
    <property type="component" value="Chromosome"/>
</dbReference>
<name>A0A127M263_9GAMM</name>
<dbReference type="RefSeq" id="WP_008248052.1">
    <property type="nucleotide sequence ID" value="NZ_CP014544.1"/>
</dbReference>
<dbReference type="InterPro" id="IPR011882">
    <property type="entry name" value="PaaC"/>
</dbReference>
<evidence type="ECO:0000313" key="2">
    <source>
        <dbReference type="Proteomes" id="UP000074119"/>
    </source>
</evidence>
<proteinExistence type="predicted"/>
<dbReference type="STRING" id="1470434.AZF00_02875"/>
<dbReference type="GO" id="GO:0005829">
    <property type="term" value="C:cytosol"/>
    <property type="evidence" value="ECO:0007669"/>
    <property type="project" value="TreeGrafter"/>
</dbReference>
<dbReference type="PANTHER" id="PTHR30458:SF0">
    <property type="entry name" value="1,2-PHENYLACETYL-COA EPOXIDASE, SUBUNIT C"/>
    <property type="match status" value="1"/>
</dbReference>
<dbReference type="Gene3D" id="1.20.1260.10">
    <property type="match status" value="1"/>
</dbReference>
<dbReference type="InterPro" id="IPR052703">
    <property type="entry name" value="Aromatic_CoA_ox/epox"/>
</dbReference>